<feature type="compositionally biased region" description="Basic and acidic residues" evidence="5">
    <location>
        <begin position="553"/>
        <end position="588"/>
    </location>
</feature>
<dbReference type="AlphaFoldDB" id="A0A6A1UHN8"/>
<dbReference type="GO" id="GO:0005730">
    <property type="term" value="C:nucleolus"/>
    <property type="evidence" value="ECO:0007669"/>
    <property type="project" value="UniProtKB-SubCell"/>
</dbReference>
<dbReference type="EMBL" id="RXIC02000331">
    <property type="protein sequence ID" value="KAB1199945.1"/>
    <property type="molecule type" value="Genomic_DNA"/>
</dbReference>
<feature type="compositionally biased region" description="Acidic residues" evidence="5">
    <location>
        <begin position="422"/>
        <end position="437"/>
    </location>
</feature>
<feature type="compositionally biased region" description="Basic residues" evidence="5">
    <location>
        <begin position="505"/>
        <end position="517"/>
    </location>
</feature>
<dbReference type="OrthoDB" id="431825at2759"/>
<comment type="similarity">
    <text evidence="2">Belongs to the ESF1 family.</text>
</comment>
<feature type="region of interest" description="Disordered" evidence="5">
    <location>
        <begin position="716"/>
        <end position="765"/>
    </location>
</feature>
<accession>A0A6A1UHN8</accession>
<evidence type="ECO:0000256" key="3">
    <source>
        <dbReference type="ARBA" id="ARBA00023054"/>
    </source>
</evidence>
<keyword evidence="3" id="KW-0175">Coiled coil</keyword>
<proteinExistence type="inferred from homology"/>
<feature type="compositionally biased region" description="Basic and acidic residues" evidence="5">
    <location>
        <begin position="684"/>
        <end position="702"/>
    </location>
</feature>
<comment type="caution">
    <text evidence="8">The sequence shown here is derived from an EMBL/GenBank/DDBJ whole genome shotgun (WGS) entry which is preliminary data.</text>
</comment>
<gene>
    <name evidence="8" type="ORF">CJ030_MR0G008863</name>
</gene>
<evidence type="ECO:0000313" key="9">
    <source>
        <dbReference type="Proteomes" id="UP000516437"/>
    </source>
</evidence>
<name>A0A6A1UHN8_9ROSI</name>
<feature type="compositionally biased region" description="Acidic residues" evidence="5">
    <location>
        <begin position="102"/>
        <end position="111"/>
    </location>
</feature>
<feature type="region of interest" description="Disordered" evidence="5">
    <location>
        <begin position="1"/>
        <end position="52"/>
    </location>
</feature>
<feature type="compositionally biased region" description="Acidic residues" evidence="5">
    <location>
        <begin position="523"/>
        <end position="542"/>
    </location>
</feature>
<feature type="compositionally biased region" description="Polar residues" evidence="5">
    <location>
        <begin position="718"/>
        <end position="728"/>
    </location>
</feature>
<evidence type="ECO:0000256" key="5">
    <source>
        <dbReference type="SAM" id="MobiDB-lite"/>
    </source>
</evidence>
<evidence type="ECO:0000256" key="4">
    <source>
        <dbReference type="ARBA" id="ARBA00023242"/>
    </source>
</evidence>
<comment type="subcellular location">
    <subcellularLocation>
        <location evidence="1">Nucleus</location>
        <location evidence="1">Nucleolus</location>
    </subcellularLocation>
</comment>
<organism evidence="8 9">
    <name type="scientific">Morella rubra</name>
    <name type="common">Chinese bayberry</name>
    <dbReference type="NCBI Taxonomy" id="262757"/>
    <lineage>
        <taxon>Eukaryota</taxon>
        <taxon>Viridiplantae</taxon>
        <taxon>Streptophyta</taxon>
        <taxon>Embryophyta</taxon>
        <taxon>Tracheophyta</taxon>
        <taxon>Spermatophyta</taxon>
        <taxon>Magnoliopsida</taxon>
        <taxon>eudicotyledons</taxon>
        <taxon>Gunneridae</taxon>
        <taxon>Pentapetalae</taxon>
        <taxon>rosids</taxon>
        <taxon>fabids</taxon>
        <taxon>Fagales</taxon>
        <taxon>Myricaceae</taxon>
        <taxon>Morella</taxon>
    </lineage>
</organism>
<keyword evidence="9" id="KW-1185">Reference proteome</keyword>
<evidence type="ECO:0000256" key="2">
    <source>
        <dbReference type="ARBA" id="ARBA00009087"/>
    </source>
</evidence>
<feature type="compositionally biased region" description="Basic and acidic residues" evidence="5">
    <location>
        <begin position="129"/>
        <end position="140"/>
    </location>
</feature>
<feature type="region of interest" description="Disordered" evidence="5">
    <location>
        <begin position="67"/>
        <end position="184"/>
    </location>
</feature>
<sequence length="765" mass="87865">MGSSKKNKSKNRKEKDSSSYTAEDSNKKIITDVRFSSVHSDPRFQKVPKNSSKVVIDSRFKRVLTDKSFLASSSAPLDKRGKPRRRNLETSVRNYYRIEEEKDKEEEGEGEGEGKEVASEEEDEEVEEEMKLGKLKRVDSGTESSGESEALESEEEDAETTTDTDEDEDEVIYEEEEEPQVQESIPDIEKETYRLAVVNMDWRYVKAVDLYVVLSSFLKKDGHILSVAVYPSEFGLQRTKEEEVHGPVGLFEDENEKDDEDKEDEIDFEKLRAYEMSRLRTLSYLDSLATQWDLRLLHCSKAEIDSLYAICNCRYYYAVVECDSSATADYLYKACDGVEFERSANKLDLRFIPDSMEFKHPPRDVATEVPADYKGLDFQTQALQHSRIHLSWDDDEPERVKTLKRKFTADQLADLELEEFLASDESESDDDENENAMEDQSGRKHKKRDMYRALIESGGGSDGDGEEEDGRDMEVTFNTGLEDISKHILEKKDKKSETVWEAYLRKRHEKKQARKNKSKDSSGDESSDTDQEAPEQPDDFFVEEPSIKRSKKEARGKNDEERLHQDLDKEAETSRAELELLVADDKGAETSLKGYNSKPKKVKGRKGKEDPDEDKLPNFDYDDPRFSAFFTSPEFALDPTAPEFKRCAAFSRQLTQLKQNRQEITEREHLKLSTTSAFQSDEVQSNKDEQVKSDVLPSKKKEKHELASLVKSIKMKSKQAQLPTNSTMAKKDKKVQYAGVPETGRQDDLSTLVRSVKRKSRNIRK</sequence>
<dbReference type="Pfam" id="PF08159">
    <property type="entry name" value="NUC153"/>
    <property type="match status" value="1"/>
</dbReference>
<feature type="region of interest" description="Disordered" evidence="5">
    <location>
        <begin position="422"/>
        <end position="620"/>
    </location>
</feature>
<feature type="domain" description="ESF1 RRM" evidence="7">
    <location>
        <begin position="192"/>
        <end position="280"/>
    </location>
</feature>
<dbReference type="InterPro" id="IPR056750">
    <property type="entry name" value="RRM_ESF1"/>
</dbReference>
<dbReference type="InterPro" id="IPR012580">
    <property type="entry name" value="NUC153"/>
</dbReference>
<dbReference type="PANTHER" id="PTHR12202:SF0">
    <property type="entry name" value="ESF1 HOMOLOG"/>
    <property type="match status" value="1"/>
</dbReference>
<dbReference type="PANTHER" id="PTHR12202">
    <property type="entry name" value="ESF1 HOMOLOG"/>
    <property type="match status" value="1"/>
</dbReference>
<dbReference type="Pfam" id="PF25121">
    <property type="entry name" value="RRM_ESF1"/>
    <property type="match status" value="2"/>
</dbReference>
<dbReference type="GO" id="GO:0006364">
    <property type="term" value="P:rRNA processing"/>
    <property type="evidence" value="ECO:0007669"/>
    <property type="project" value="InterPro"/>
</dbReference>
<evidence type="ECO:0000259" key="7">
    <source>
        <dbReference type="Pfam" id="PF25121"/>
    </source>
</evidence>
<feature type="compositionally biased region" description="Basic residues" evidence="5">
    <location>
        <begin position="755"/>
        <end position="765"/>
    </location>
</feature>
<feature type="domain" description="NUC153" evidence="6">
    <location>
        <begin position="623"/>
        <end position="646"/>
    </location>
</feature>
<feature type="region of interest" description="Disordered" evidence="5">
    <location>
        <begin position="665"/>
        <end position="702"/>
    </location>
</feature>
<reference evidence="8 9" key="1">
    <citation type="journal article" date="2019" name="Plant Biotechnol. J.">
        <title>The red bayberry genome and genetic basis of sex determination.</title>
        <authorList>
            <person name="Jia H.M."/>
            <person name="Jia H.J."/>
            <person name="Cai Q.L."/>
            <person name="Wang Y."/>
            <person name="Zhao H.B."/>
            <person name="Yang W.F."/>
            <person name="Wang G.Y."/>
            <person name="Li Y.H."/>
            <person name="Zhan D.L."/>
            <person name="Shen Y.T."/>
            <person name="Niu Q.F."/>
            <person name="Chang L."/>
            <person name="Qiu J."/>
            <person name="Zhao L."/>
            <person name="Xie H.B."/>
            <person name="Fu W.Y."/>
            <person name="Jin J."/>
            <person name="Li X.W."/>
            <person name="Jiao Y."/>
            <person name="Zhou C.C."/>
            <person name="Tu T."/>
            <person name="Chai C.Y."/>
            <person name="Gao J.L."/>
            <person name="Fan L.J."/>
            <person name="van de Weg E."/>
            <person name="Wang J.Y."/>
            <person name="Gao Z.S."/>
        </authorList>
    </citation>
    <scope>NUCLEOTIDE SEQUENCE [LARGE SCALE GENOMIC DNA]</scope>
    <source>
        <tissue evidence="8">Leaves</tissue>
    </source>
</reference>
<feature type="compositionally biased region" description="Acidic residues" evidence="5">
    <location>
        <begin position="149"/>
        <end position="180"/>
    </location>
</feature>
<evidence type="ECO:0000313" key="8">
    <source>
        <dbReference type="EMBL" id="KAB1199945.1"/>
    </source>
</evidence>
<keyword evidence="4" id="KW-0539">Nucleus</keyword>
<dbReference type="Proteomes" id="UP000516437">
    <property type="component" value="Unassembled WGS sequence"/>
</dbReference>
<dbReference type="InterPro" id="IPR039754">
    <property type="entry name" value="Esf1"/>
</dbReference>
<feature type="compositionally biased region" description="Basic and acidic residues" evidence="5">
    <location>
        <begin position="483"/>
        <end position="498"/>
    </location>
</feature>
<evidence type="ECO:0000256" key="1">
    <source>
        <dbReference type="ARBA" id="ARBA00004604"/>
    </source>
</evidence>
<feature type="compositionally biased region" description="Acidic residues" evidence="5">
    <location>
        <begin position="119"/>
        <end position="128"/>
    </location>
</feature>
<protein>
    <submittedName>
        <fullName evidence="8">Pre-rRNA-processing protein esf1</fullName>
    </submittedName>
</protein>
<evidence type="ECO:0000259" key="6">
    <source>
        <dbReference type="Pfam" id="PF08159"/>
    </source>
</evidence>
<dbReference type="GO" id="GO:0003723">
    <property type="term" value="F:RNA binding"/>
    <property type="evidence" value="ECO:0007669"/>
    <property type="project" value="TreeGrafter"/>
</dbReference>
<feature type="compositionally biased region" description="Polar residues" evidence="5">
    <location>
        <begin position="672"/>
        <end position="683"/>
    </location>
</feature>
<feature type="domain" description="ESF1 RRM" evidence="7">
    <location>
        <begin position="308"/>
        <end position="367"/>
    </location>
</feature>
<feature type="compositionally biased region" description="Basic residues" evidence="5">
    <location>
        <begin position="1"/>
        <end position="12"/>
    </location>
</feature>